<dbReference type="Proteomes" id="UP000316416">
    <property type="component" value="Chromosome"/>
</dbReference>
<sequence length="236" mass="26210">MKESYSVLVLLAHPDDETWVSGTLAKLADRGLEVIPVYATSGGKGSDRLDLGLSGTKLAKMRELEAIKACQVLGVSPPIFLRFADGKLTHLQSQLSNKFKVIVERVNPAWVISFMQGGITGNRDHRIVSKLITRDHSTRAVYFGLSDTRARSLSHAAQKFDFNYSVTAPVDDNEVTHRVDVSQYTHLRIQAMSQHISQFPPVMINAFTDFVSASSFEELVVSDDVENPKALEKYLD</sequence>
<dbReference type="PANTHER" id="PTHR12993:SF11">
    <property type="entry name" value="N-ACETYLGLUCOSAMINYL-PHOSPHATIDYLINOSITOL DE-N-ACETYLASE"/>
    <property type="match status" value="1"/>
</dbReference>
<dbReference type="Pfam" id="PF02585">
    <property type="entry name" value="PIG-L"/>
    <property type="match status" value="1"/>
</dbReference>
<accession>A0ABX6V1L3</accession>
<protein>
    <submittedName>
        <fullName evidence="1">PIG-L family deacetylase</fullName>
    </submittedName>
</protein>
<dbReference type="InterPro" id="IPR024078">
    <property type="entry name" value="LmbE-like_dom_sf"/>
</dbReference>
<gene>
    <name evidence="1" type="ORF">FM038_003060</name>
</gene>
<proteinExistence type="predicted"/>
<name>A0ABX6V1L3_9GAMM</name>
<dbReference type="Gene3D" id="3.40.50.10320">
    <property type="entry name" value="LmbE-like"/>
    <property type="match status" value="1"/>
</dbReference>
<dbReference type="SUPFAM" id="SSF102588">
    <property type="entry name" value="LmbE-like"/>
    <property type="match status" value="1"/>
</dbReference>
<evidence type="ECO:0000313" key="2">
    <source>
        <dbReference type="Proteomes" id="UP000316416"/>
    </source>
</evidence>
<dbReference type="InterPro" id="IPR003737">
    <property type="entry name" value="GlcNAc_PI_deacetylase-related"/>
</dbReference>
<keyword evidence="2" id="KW-1185">Reference proteome</keyword>
<evidence type="ECO:0000313" key="1">
    <source>
        <dbReference type="EMBL" id="QPG56514.2"/>
    </source>
</evidence>
<dbReference type="RefSeq" id="WP_185965739.1">
    <property type="nucleotide sequence ID" value="NZ_CP045503.2"/>
</dbReference>
<dbReference type="PANTHER" id="PTHR12993">
    <property type="entry name" value="N-ACETYLGLUCOSAMINYL-PHOSPHATIDYLINOSITOL DE-N-ACETYLASE-RELATED"/>
    <property type="match status" value="1"/>
</dbReference>
<reference evidence="1" key="1">
    <citation type="submission" date="2021-07" db="EMBL/GenBank/DDBJ databases">
        <title>Shewanella sp. YLB-07 whole genome sequence.</title>
        <authorList>
            <person name="Yu L."/>
        </authorList>
    </citation>
    <scope>NUCLEOTIDE SEQUENCE</scope>
    <source>
        <strain evidence="1">YLB-08</strain>
    </source>
</reference>
<dbReference type="EMBL" id="CP045503">
    <property type="protein sequence ID" value="QPG56514.2"/>
    <property type="molecule type" value="Genomic_DNA"/>
</dbReference>
<organism evidence="1 2">
    <name type="scientific">Shewanella eurypsychrophilus</name>
    <dbReference type="NCBI Taxonomy" id="2593656"/>
    <lineage>
        <taxon>Bacteria</taxon>
        <taxon>Pseudomonadati</taxon>
        <taxon>Pseudomonadota</taxon>
        <taxon>Gammaproteobacteria</taxon>
        <taxon>Alteromonadales</taxon>
        <taxon>Shewanellaceae</taxon>
        <taxon>Shewanella</taxon>
    </lineage>
</organism>